<reference evidence="6" key="1">
    <citation type="journal article" date="2023" name="Int. J. Syst. Evol. Microbiol.">
        <title>Mesoterricola silvestris gen. nov., sp. nov., Mesoterricola sediminis sp. nov., Geothrix oryzae sp. nov., Geothrix edaphica sp. nov., Geothrix rubra sp. nov., and Geothrix limicola sp. nov., six novel members of Acidobacteriota isolated from soils.</title>
        <authorList>
            <person name="Itoh H."/>
            <person name="Sugisawa Y."/>
            <person name="Mise K."/>
            <person name="Xu Z."/>
            <person name="Kuniyasu M."/>
            <person name="Ushijima N."/>
            <person name="Kawano K."/>
            <person name="Kobayashi E."/>
            <person name="Shiratori Y."/>
            <person name="Masuda Y."/>
            <person name="Senoo K."/>
        </authorList>
    </citation>
    <scope>NUCLEOTIDE SEQUENCE [LARGE SCALE GENOMIC DNA]</scope>
    <source>
        <strain evidence="6">W79</strain>
    </source>
</reference>
<feature type="domain" description="Peptidase M56" evidence="4">
    <location>
        <begin position="101"/>
        <end position="287"/>
    </location>
</feature>
<feature type="coiled-coil region" evidence="1">
    <location>
        <begin position="347"/>
        <end position="408"/>
    </location>
</feature>
<evidence type="ECO:0000256" key="3">
    <source>
        <dbReference type="SAM" id="Phobius"/>
    </source>
</evidence>
<dbReference type="CDD" id="cd07341">
    <property type="entry name" value="M56_BlaR1_MecR1_like"/>
    <property type="match status" value="1"/>
</dbReference>
<gene>
    <name evidence="5" type="ORF">METEAL_38690</name>
</gene>
<dbReference type="RefSeq" id="WP_316413368.1">
    <property type="nucleotide sequence ID" value="NZ_AP027080.1"/>
</dbReference>
<dbReference type="PANTHER" id="PTHR34978:SF3">
    <property type="entry name" value="SLR0241 PROTEIN"/>
    <property type="match status" value="1"/>
</dbReference>
<evidence type="ECO:0000256" key="1">
    <source>
        <dbReference type="SAM" id="Coils"/>
    </source>
</evidence>
<evidence type="ECO:0000259" key="4">
    <source>
        <dbReference type="Pfam" id="PF05569"/>
    </source>
</evidence>
<keyword evidence="3" id="KW-0472">Membrane</keyword>
<feature type="region of interest" description="Disordered" evidence="2">
    <location>
        <begin position="470"/>
        <end position="498"/>
    </location>
</feature>
<feature type="transmembrane region" description="Helical" evidence="3">
    <location>
        <begin position="102"/>
        <end position="122"/>
    </location>
</feature>
<dbReference type="Pfam" id="PF05569">
    <property type="entry name" value="Peptidase_M56"/>
    <property type="match status" value="1"/>
</dbReference>
<keyword evidence="3" id="KW-0812">Transmembrane</keyword>
<evidence type="ECO:0000313" key="5">
    <source>
        <dbReference type="EMBL" id="BDU74695.1"/>
    </source>
</evidence>
<organism evidence="5 6">
    <name type="scientific">Mesoterricola silvestris</name>
    <dbReference type="NCBI Taxonomy" id="2927979"/>
    <lineage>
        <taxon>Bacteria</taxon>
        <taxon>Pseudomonadati</taxon>
        <taxon>Acidobacteriota</taxon>
        <taxon>Holophagae</taxon>
        <taxon>Holophagales</taxon>
        <taxon>Holophagaceae</taxon>
        <taxon>Mesoterricola</taxon>
    </lineage>
</organism>
<accession>A0AA48GS65</accession>
<dbReference type="InterPro" id="IPR008756">
    <property type="entry name" value="Peptidase_M56"/>
</dbReference>
<protein>
    <recommendedName>
        <fullName evidence="4">Peptidase M56 domain-containing protein</fullName>
    </recommendedName>
</protein>
<sequence length="498" mass="53882">MTGFAASPLFQALGWTLVHSLWQGAGLGLLAWAGLRLLRSRTPGARYLLACGALGALPLASLATFALCWPAPLPQGVVLVADAAQAADWRGVLGAHLPQACAVWMAGVTVMGLRLLGGWYWIQRLRRTGAEPAPEVWARRAGALAERMGIPFPVGLLRSWSVDAPMVIGWIRPVILVPAAALAGLDPAALEAVLAHELAHVRRHDYLVNLMQSVVEALFFYHPAAWWISRQIRTEREHCCDDAAVELCGDPILYARALERLEDLRQTPEPNPALALAANGGVLMNRIKRLVLPNLPPSPLGRAGLLSVLAVTALGAASGLGLHQEPAPRAPEPTPKVERKIIHIEKKTDLDAKAKALEAKAEALARKVESSRKAAKADPELDRLQKEVREKAQELAAEARKLAKLEVRLPHLRVIEGREMELPELKELEELDGKASGNRVITMHLERRNAEVEELKAEIARLKARLDRLDMGVPAAPPAPPTPPAAPAPPTPPAPPVR</sequence>
<keyword evidence="6" id="KW-1185">Reference proteome</keyword>
<dbReference type="InterPro" id="IPR052173">
    <property type="entry name" value="Beta-lactam_resp_regulator"/>
</dbReference>
<dbReference type="KEGG" id="msil:METEAL_38690"/>
<evidence type="ECO:0000313" key="6">
    <source>
        <dbReference type="Proteomes" id="UP001238179"/>
    </source>
</evidence>
<keyword evidence="3" id="KW-1133">Transmembrane helix</keyword>
<keyword evidence="1" id="KW-0175">Coiled coil</keyword>
<proteinExistence type="predicted"/>
<feature type="transmembrane region" description="Helical" evidence="3">
    <location>
        <begin position="12"/>
        <end position="35"/>
    </location>
</feature>
<feature type="compositionally biased region" description="Pro residues" evidence="2">
    <location>
        <begin position="475"/>
        <end position="498"/>
    </location>
</feature>
<dbReference type="AlphaFoldDB" id="A0AA48GS65"/>
<dbReference type="EMBL" id="AP027080">
    <property type="protein sequence ID" value="BDU74695.1"/>
    <property type="molecule type" value="Genomic_DNA"/>
</dbReference>
<name>A0AA48GS65_9BACT</name>
<feature type="transmembrane region" description="Helical" evidence="3">
    <location>
        <begin position="47"/>
        <end position="72"/>
    </location>
</feature>
<dbReference type="Gene3D" id="3.30.2010.10">
    <property type="entry name" value="Metalloproteases ('zincins'), catalytic domain"/>
    <property type="match status" value="1"/>
</dbReference>
<dbReference type="Proteomes" id="UP001238179">
    <property type="component" value="Chromosome"/>
</dbReference>
<evidence type="ECO:0000256" key="2">
    <source>
        <dbReference type="SAM" id="MobiDB-lite"/>
    </source>
</evidence>
<dbReference type="PANTHER" id="PTHR34978">
    <property type="entry name" value="POSSIBLE SENSOR-TRANSDUCER PROTEIN BLAR"/>
    <property type="match status" value="1"/>
</dbReference>